<keyword evidence="1" id="KW-1133">Transmembrane helix</keyword>
<keyword evidence="3" id="KW-1185">Reference proteome</keyword>
<keyword evidence="1" id="KW-0472">Membrane</keyword>
<protein>
    <recommendedName>
        <fullName evidence="4">DUF304 domain-containing protein</fullName>
    </recommendedName>
</protein>
<name>A0ABU8LXK1_9PSEU</name>
<keyword evidence="1" id="KW-0812">Transmembrane</keyword>
<feature type="transmembrane region" description="Helical" evidence="1">
    <location>
        <begin position="59"/>
        <end position="80"/>
    </location>
</feature>
<sequence length="166" mass="17295">MGTDGSAVVLRTAHVTVRARVAVIEIRQHGGSSDDWTAGCALAVGVVGAVVLVSAPLSVATWVFAPVVVLLGVVGAGMLVQRVLTPGVHLDCVAWTAAGSGLPWRRSFGGAPVVHTAVARDRYRSSDVVLSAGNRSTVVVGRIPRAEAEEVARALRRLVRERDLSS</sequence>
<organism evidence="2 3">
    <name type="scientific">Actinomycetospora flava</name>
    <dbReference type="NCBI Taxonomy" id="3129232"/>
    <lineage>
        <taxon>Bacteria</taxon>
        <taxon>Bacillati</taxon>
        <taxon>Actinomycetota</taxon>
        <taxon>Actinomycetes</taxon>
        <taxon>Pseudonocardiales</taxon>
        <taxon>Pseudonocardiaceae</taxon>
        <taxon>Actinomycetospora</taxon>
    </lineage>
</organism>
<evidence type="ECO:0000313" key="3">
    <source>
        <dbReference type="Proteomes" id="UP001369736"/>
    </source>
</evidence>
<dbReference type="EMBL" id="JBBEGM010000001">
    <property type="protein sequence ID" value="MEJ2859832.1"/>
    <property type="molecule type" value="Genomic_DNA"/>
</dbReference>
<reference evidence="2 3" key="1">
    <citation type="submission" date="2024-03" db="EMBL/GenBank/DDBJ databases">
        <title>Actinomycetospora sp. OC33-EN07, a novel actinomycete isolated from wild orchid (Aerides multiflora).</title>
        <authorList>
            <person name="Suriyachadkun C."/>
        </authorList>
    </citation>
    <scope>NUCLEOTIDE SEQUENCE [LARGE SCALE GENOMIC DNA]</scope>
    <source>
        <strain evidence="2 3">OC33-EN07</strain>
    </source>
</reference>
<evidence type="ECO:0000256" key="1">
    <source>
        <dbReference type="SAM" id="Phobius"/>
    </source>
</evidence>
<dbReference type="Proteomes" id="UP001369736">
    <property type="component" value="Unassembled WGS sequence"/>
</dbReference>
<comment type="caution">
    <text evidence="2">The sequence shown here is derived from an EMBL/GenBank/DDBJ whole genome shotgun (WGS) entry which is preliminary data.</text>
</comment>
<gene>
    <name evidence="2" type="ORF">WCD58_01615</name>
</gene>
<feature type="transmembrane region" description="Helical" evidence="1">
    <location>
        <begin position="36"/>
        <end position="53"/>
    </location>
</feature>
<evidence type="ECO:0000313" key="2">
    <source>
        <dbReference type="EMBL" id="MEJ2859832.1"/>
    </source>
</evidence>
<proteinExistence type="predicted"/>
<evidence type="ECO:0008006" key="4">
    <source>
        <dbReference type="Google" id="ProtNLM"/>
    </source>
</evidence>
<accession>A0ABU8LXK1</accession>
<dbReference type="RefSeq" id="WP_337698878.1">
    <property type="nucleotide sequence ID" value="NZ_JBBEGM010000001.1"/>
</dbReference>